<organism evidence="5 6">
    <name type="scientific">Chengkuizengella axinellae</name>
    <dbReference type="NCBI Taxonomy" id="3064388"/>
    <lineage>
        <taxon>Bacteria</taxon>
        <taxon>Bacillati</taxon>
        <taxon>Bacillota</taxon>
        <taxon>Bacilli</taxon>
        <taxon>Bacillales</taxon>
        <taxon>Paenibacillaceae</taxon>
        <taxon>Chengkuizengella</taxon>
    </lineage>
</organism>
<name>A0ABT9IWH3_9BACL</name>
<proteinExistence type="inferred from homology"/>
<dbReference type="SUPFAM" id="SSF53850">
    <property type="entry name" value="Periplasmic binding protein-like II"/>
    <property type="match status" value="1"/>
</dbReference>
<evidence type="ECO:0000313" key="5">
    <source>
        <dbReference type="EMBL" id="MDP5273135.1"/>
    </source>
</evidence>
<evidence type="ECO:0000313" key="6">
    <source>
        <dbReference type="Proteomes" id="UP001231941"/>
    </source>
</evidence>
<keyword evidence="4" id="KW-1133">Transmembrane helix</keyword>
<dbReference type="PANTHER" id="PTHR30061:SF50">
    <property type="entry name" value="MALTOSE_MALTODEXTRIN-BINDING PERIPLASMIC PROTEIN"/>
    <property type="match status" value="1"/>
</dbReference>
<evidence type="ECO:0000256" key="1">
    <source>
        <dbReference type="ARBA" id="ARBA00008520"/>
    </source>
</evidence>
<protein>
    <submittedName>
        <fullName evidence="5">Extracellular solute-binding protein</fullName>
    </submittedName>
</protein>
<comment type="caution">
    <text evidence="5">The sequence shown here is derived from an EMBL/GenBank/DDBJ whole genome shotgun (WGS) entry which is preliminary data.</text>
</comment>
<accession>A0ABT9IWH3</accession>
<reference evidence="5 6" key="1">
    <citation type="submission" date="2023-08" db="EMBL/GenBank/DDBJ databases">
        <authorList>
            <person name="Park J.-S."/>
        </authorList>
    </citation>
    <scope>NUCLEOTIDE SEQUENCE [LARGE SCALE GENOMIC DNA]</scope>
    <source>
        <strain evidence="5 6">2205SS18-9</strain>
    </source>
</reference>
<keyword evidence="4" id="KW-0472">Membrane</keyword>
<feature type="transmembrane region" description="Helical" evidence="4">
    <location>
        <begin position="7"/>
        <end position="26"/>
    </location>
</feature>
<dbReference type="Proteomes" id="UP001231941">
    <property type="component" value="Unassembled WGS sequence"/>
</dbReference>
<gene>
    <name evidence="5" type="ORF">Q5Y73_03375</name>
</gene>
<evidence type="ECO:0000256" key="4">
    <source>
        <dbReference type="SAM" id="Phobius"/>
    </source>
</evidence>
<keyword evidence="6" id="KW-1185">Reference proteome</keyword>
<comment type="similarity">
    <text evidence="1">Belongs to the bacterial solute-binding protein 1 family.</text>
</comment>
<keyword evidence="2" id="KW-0813">Transport</keyword>
<dbReference type="InterPro" id="IPR006059">
    <property type="entry name" value="SBP"/>
</dbReference>
<dbReference type="Pfam" id="PF01547">
    <property type="entry name" value="SBP_bac_1"/>
    <property type="match status" value="1"/>
</dbReference>
<dbReference type="EMBL" id="JAVAMP010000001">
    <property type="protein sequence ID" value="MDP5273135.1"/>
    <property type="molecule type" value="Genomic_DNA"/>
</dbReference>
<keyword evidence="3" id="KW-0732">Signal</keyword>
<evidence type="ECO:0000256" key="3">
    <source>
        <dbReference type="ARBA" id="ARBA00022729"/>
    </source>
</evidence>
<dbReference type="RefSeq" id="WP_305990424.1">
    <property type="nucleotide sequence ID" value="NZ_JAVAMP010000001.1"/>
</dbReference>
<dbReference type="Gene3D" id="3.40.190.10">
    <property type="entry name" value="Periplasmic binding protein-like II"/>
    <property type="match status" value="1"/>
</dbReference>
<dbReference type="PANTHER" id="PTHR30061">
    <property type="entry name" value="MALTOSE-BINDING PERIPLASMIC PROTEIN"/>
    <property type="match status" value="1"/>
</dbReference>
<keyword evidence="4" id="KW-0812">Transmembrane</keyword>
<evidence type="ECO:0000256" key="2">
    <source>
        <dbReference type="ARBA" id="ARBA00022448"/>
    </source>
</evidence>
<sequence>MFNRKGLFMFMGMILISFSIVTFIGGTEPNNIAVNQNETDEEEKPYSTQREFQSTKVLEISVSLGDNQLQLLQEFNAEFEKNHKGVNIRLNNVSEDESYELYKQESQIGISSDIMLLDNEWINEFAASGYLIQVDEIINSMNDQFQTLLLAQTKWNRHDWAVPVDSDVYVVVWNPNLVEDSEEIFPPATTAEFVDMIYLNPEQVYIDQKDPFSMLQIITILNAKNDLEETNEEIQSLEIQWDIISKFAYSEDDPWGLLNNGEIMLMITSLNEITKSVDFNYHYSPIQLVKEADSLESPLIGGFIKGRSFAVSSNTNVQKEAFEWLQTLLLDEKYSNLFTDHLVDNLTLSAMSFLAPSPYLPQNISQFNQDIEQLYGTGSSTFLPQSEIWNLDWLENNIITKE</sequence>